<organism evidence="2 3">
    <name type="scientific">Orbilia oligospora</name>
    <name type="common">Nematode-trapping fungus</name>
    <name type="synonym">Arthrobotrys oligospora</name>
    <dbReference type="NCBI Taxonomy" id="2813651"/>
    <lineage>
        <taxon>Eukaryota</taxon>
        <taxon>Fungi</taxon>
        <taxon>Dikarya</taxon>
        <taxon>Ascomycota</taxon>
        <taxon>Pezizomycotina</taxon>
        <taxon>Orbiliomycetes</taxon>
        <taxon>Orbiliales</taxon>
        <taxon>Orbiliaceae</taxon>
        <taxon>Orbilia</taxon>
    </lineage>
</organism>
<feature type="compositionally biased region" description="Low complexity" evidence="1">
    <location>
        <begin position="311"/>
        <end position="347"/>
    </location>
</feature>
<dbReference type="EMBL" id="WIQW01000003">
    <property type="protein sequence ID" value="KAF3112069.1"/>
    <property type="molecule type" value="Genomic_DNA"/>
</dbReference>
<feature type="compositionally biased region" description="Polar residues" evidence="1">
    <location>
        <begin position="243"/>
        <end position="258"/>
    </location>
</feature>
<feature type="compositionally biased region" description="Low complexity" evidence="1">
    <location>
        <begin position="16"/>
        <end position="28"/>
    </location>
</feature>
<feature type="region of interest" description="Disordered" evidence="1">
    <location>
        <begin position="483"/>
        <end position="511"/>
    </location>
</feature>
<dbReference type="EMBL" id="WIQW01000003">
    <property type="protein sequence ID" value="KAF3112070.1"/>
    <property type="molecule type" value="Genomic_DNA"/>
</dbReference>
<proteinExistence type="predicted"/>
<evidence type="ECO:0000313" key="3">
    <source>
        <dbReference type="Proteomes" id="UP000475325"/>
    </source>
</evidence>
<comment type="caution">
    <text evidence="2">The sequence shown here is derived from an EMBL/GenBank/DDBJ whole genome shotgun (WGS) entry which is preliminary data.</text>
</comment>
<feature type="region of interest" description="Disordered" evidence="1">
    <location>
        <begin position="1"/>
        <end position="125"/>
    </location>
</feature>
<reference evidence="2 3" key="1">
    <citation type="submission" date="2019-06" db="EMBL/GenBank/DDBJ databases">
        <authorList>
            <person name="Palmer J.M."/>
        </authorList>
    </citation>
    <scope>NUCLEOTIDE SEQUENCE [LARGE SCALE GENOMIC DNA]</scope>
    <source>
        <strain evidence="2 3">TWF102</strain>
    </source>
</reference>
<feature type="compositionally biased region" description="Low complexity" evidence="1">
    <location>
        <begin position="63"/>
        <end position="79"/>
    </location>
</feature>
<feature type="region of interest" description="Disordered" evidence="1">
    <location>
        <begin position="189"/>
        <end position="222"/>
    </location>
</feature>
<evidence type="ECO:0000313" key="2">
    <source>
        <dbReference type="EMBL" id="KAF3112069.1"/>
    </source>
</evidence>
<gene>
    <name evidence="2" type="ORF">TWF102_005816</name>
</gene>
<evidence type="ECO:0000256" key="1">
    <source>
        <dbReference type="SAM" id="MobiDB-lite"/>
    </source>
</evidence>
<sequence length="717" mass="77159">MPFVPELVSTTRYSNRSTDASAQSTSDSRPSDAAGTPALKPRFLPEPIETTRRTNRAVPSIETSVSGPNSPPSSNSSTPKATLLNSNNTEPVSQASASKFLPEPVETTRRSNRTQPVKPVDNTDIKRKGWGRDSCDDYADKEEHKPVILNRAHRIPVPIPGLGKSKWFPDEASGWGQQYNNQPAIKNTQPANGTFEGANRSFLPLSSPSPQPMTAASGHDSHANVNDAETYFQSLPDSTFQPEKAISSQVRDQSNYRNNGDPRQFNHSTNETRSIAGVLGSTTASSNPANANSPTTVRSGDEHQEEVAGTASLSCSPASSLNSNASGPNYLLDSSSSQQQEQQQQQQHLTGLNAAAPAITSIEYLSPSSCEEVPSGLKHPNAILVRDFGYTSSRPTLLKLPKADASACSSPGVVPKVQQIPVQHNGPLTNINTGSYPQSGLLDPSTYTTTSSTSSTFTKHSAVDLLRNQVLAAQSQLIKDKQSFLSPTYTPNKNKPLQPLNGSNEPKRKKPLLPFSFIPAASRPVNPGYLSPGSPYQRVLLSPGTPVTPLLCESPMATTLFYESSKMSSHGDYFTAKKQASGMSIASNADSVVSRDTALTTPSTRPSSPGPSKYGYPCTSTSSLVAMVCQTPQPICSDPPNMCPESREDVSTEFVVAVFNYLSLGHESIARKFDKELCEATGWGLERVTTDRLGALREYVEEYVDRKPRFGSGMAGW</sequence>
<dbReference type="Proteomes" id="UP000475325">
    <property type="component" value="Unassembled WGS sequence"/>
</dbReference>
<feature type="region of interest" description="Disordered" evidence="1">
    <location>
        <begin position="591"/>
        <end position="613"/>
    </location>
</feature>
<accession>A0A7C8NLL4</accession>
<feature type="region of interest" description="Disordered" evidence="1">
    <location>
        <begin position="243"/>
        <end position="351"/>
    </location>
</feature>
<protein>
    <submittedName>
        <fullName evidence="2">Uncharacterized protein</fullName>
    </submittedName>
</protein>
<name>A0A7C8NLL4_ORBOL</name>
<feature type="compositionally biased region" description="Polar residues" evidence="1">
    <location>
        <begin position="483"/>
        <end position="504"/>
    </location>
</feature>
<feature type="compositionally biased region" description="Polar residues" evidence="1">
    <location>
        <begin position="83"/>
        <end position="97"/>
    </location>
</feature>
<dbReference type="AlphaFoldDB" id="A0A7C8NLL4"/>
<feature type="compositionally biased region" description="Low complexity" evidence="1">
    <location>
        <begin position="597"/>
        <end position="613"/>
    </location>
</feature>
<feature type="compositionally biased region" description="Polar residues" evidence="1">
    <location>
        <begin position="280"/>
        <end position="298"/>
    </location>
</feature>